<dbReference type="Pfam" id="PF09805">
    <property type="entry name" value="Nop25"/>
    <property type="match status" value="1"/>
</dbReference>
<dbReference type="PANTHER" id="PTHR14577">
    <property type="entry name" value="NUCLEOLAR PROTEIN 12"/>
    <property type="match status" value="1"/>
</dbReference>
<dbReference type="EMBL" id="MDYP01000014">
    <property type="protein sequence ID" value="OQE07209.1"/>
    <property type="molecule type" value="Genomic_DNA"/>
</dbReference>
<dbReference type="GO" id="GO:0019843">
    <property type="term" value="F:rRNA binding"/>
    <property type="evidence" value="ECO:0007669"/>
    <property type="project" value="TreeGrafter"/>
</dbReference>
<comment type="similarity">
    <text evidence="2">Belongs to the RRP17 family.</text>
</comment>
<organism evidence="6 7">
    <name type="scientific">Penicillium vulpinum</name>
    <dbReference type="NCBI Taxonomy" id="29845"/>
    <lineage>
        <taxon>Eukaryota</taxon>
        <taxon>Fungi</taxon>
        <taxon>Dikarya</taxon>
        <taxon>Ascomycota</taxon>
        <taxon>Pezizomycotina</taxon>
        <taxon>Eurotiomycetes</taxon>
        <taxon>Eurotiomycetidae</taxon>
        <taxon>Eurotiales</taxon>
        <taxon>Aspergillaceae</taxon>
        <taxon>Penicillium</taxon>
    </lineage>
</organism>
<accession>A0A1V6S0C4</accession>
<feature type="compositionally biased region" description="Acidic residues" evidence="5">
    <location>
        <begin position="91"/>
        <end position="109"/>
    </location>
</feature>
<feature type="region of interest" description="Disordered" evidence="5">
    <location>
        <begin position="91"/>
        <end position="117"/>
    </location>
</feature>
<keyword evidence="3" id="KW-0175">Coiled coil</keyword>
<evidence type="ECO:0000256" key="4">
    <source>
        <dbReference type="ARBA" id="ARBA00023242"/>
    </source>
</evidence>
<keyword evidence="4" id="KW-0539">Nucleus</keyword>
<feature type="compositionally biased region" description="Basic and acidic residues" evidence="5">
    <location>
        <begin position="191"/>
        <end position="201"/>
    </location>
</feature>
<keyword evidence="7" id="KW-1185">Reference proteome</keyword>
<feature type="compositionally biased region" description="Basic and acidic residues" evidence="5">
    <location>
        <begin position="135"/>
        <end position="149"/>
    </location>
</feature>
<gene>
    <name evidence="6" type="ORF">PENVUL_c014G09829</name>
</gene>
<dbReference type="STRING" id="29845.A0A1V6S0C4"/>
<protein>
    <recommendedName>
        <fullName evidence="8">Ribosomal RNA-processing protein 17</fullName>
    </recommendedName>
</protein>
<feature type="compositionally biased region" description="Basic residues" evidence="5">
    <location>
        <begin position="207"/>
        <end position="222"/>
    </location>
</feature>
<dbReference type="PANTHER" id="PTHR14577:SF0">
    <property type="entry name" value="NUCLEOLAR PROTEIN 12"/>
    <property type="match status" value="1"/>
</dbReference>
<evidence type="ECO:0000313" key="7">
    <source>
        <dbReference type="Proteomes" id="UP000191518"/>
    </source>
</evidence>
<feature type="region of interest" description="Disordered" evidence="5">
    <location>
        <begin position="37"/>
        <end position="61"/>
    </location>
</feature>
<sequence>MGPKDLKKRKIVAGPKVEEVNFDDENRHEYLTGFHKRKVQRAKHAQENAAKRYKEEKREARKKIREERKKDFEQAMAEHKAVLKRMKEDAGDLGEMEGEKQEEDWEGFEEPPAVDYEAEYVDEDKYTTVTVEEMDASREGLLKAARGEDSETEEEKQKKYAAQSTEADAKAKKRKPRSAASEAARKKKRNFRYETKVERKQTQLKQRAVKAKRAKARKGAEE</sequence>
<comment type="caution">
    <text evidence="6">The sequence shown here is derived from an EMBL/GenBank/DDBJ whole genome shotgun (WGS) entry which is preliminary data.</text>
</comment>
<dbReference type="InterPro" id="IPR019186">
    <property type="entry name" value="Nucleolar_protein_12"/>
</dbReference>
<evidence type="ECO:0000256" key="5">
    <source>
        <dbReference type="SAM" id="MobiDB-lite"/>
    </source>
</evidence>
<evidence type="ECO:0008006" key="8">
    <source>
        <dbReference type="Google" id="ProtNLM"/>
    </source>
</evidence>
<feature type="compositionally biased region" description="Basic and acidic residues" evidence="5">
    <location>
        <begin position="44"/>
        <end position="61"/>
    </location>
</feature>
<proteinExistence type="inferred from homology"/>
<evidence type="ECO:0000313" key="6">
    <source>
        <dbReference type="EMBL" id="OQE07209.1"/>
    </source>
</evidence>
<dbReference type="GO" id="GO:0005730">
    <property type="term" value="C:nucleolus"/>
    <property type="evidence" value="ECO:0007669"/>
    <property type="project" value="UniProtKB-SubCell"/>
</dbReference>
<feature type="region of interest" description="Disordered" evidence="5">
    <location>
        <begin position="132"/>
        <end position="222"/>
    </location>
</feature>
<comment type="subcellular location">
    <subcellularLocation>
        <location evidence="1">Nucleus</location>
        <location evidence="1">Nucleolus</location>
    </subcellularLocation>
</comment>
<name>A0A1V6S0C4_9EURO</name>
<evidence type="ECO:0000256" key="3">
    <source>
        <dbReference type="ARBA" id="ARBA00023054"/>
    </source>
</evidence>
<dbReference type="Proteomes" id="UP000191518">
    <property type="component" value="Unassembled WGS sequence"/>
</dbReference>
<evidence type="ECO:0000256" key="1">
    <source>
        <dbReference type="ARBA" id="ARBA00004604"/>
    </source>
</evidence>
<dbReference type="OrthoDB" id="551633at2759"/>
<reference evidence="7" key="1">
    <citation type="journal article" date="2017" name="Nat. Microbiol.">
        <title>Global analysis of biosynthetic gene clusters reveals vast potential of secondary metabolite production in Penicillium species.</title>
        <authorList>
            <person name="Nielsen J.C."/>
            <person name="Grijseels S."/>
            <person name="Prigent S."/>
            <person name="Ji B."/>
            <person name="Dainat J."/>
            <person name="Nielsen K.F."/>
            <person name="Frisvad J.C."/>
            <person name="Workman M."/>
            <person name="Nielsen J."/>
        </authorList>
    </citation>
    <scope>NUCLEOTIDE SEQUENCE [LARGE SCALE GENOMIC DNA]</scope>
    <source>
        <strain evidence="7">IBT 29486</strain>
    </source>
</reference>
<dbReference type="AlphaFoldDB" id="A0A1V6S0C4"/>
<evidence type="ECO:0000256" key="2">
    <source>
        <dbReference type="ARBA" id="ARBA00007175"/>
    </source>
</evidence>